<dbReference type="STRING" id="1385369.N825_20345"/>
<dbReference type="Proteomes" id="UP000019486">
    <property type="component" value="Unassembled WGS sequence"/>
</dbReference>
<evidence type="ECO:0000259" key="2">
    <source>
        <dbReference type="Pfam" id="PF02698"/>
    </source>
</evidence>
<reference evidence="3 4" key="1">
    <citation type="submission" date="2013-08" db="EMBL/GenBank/DDBJ databases">
        <title>The genome sequence of Skermanella stibiiresistens.</title>
        <authorList>
            <person name="Zhu W."/>
            <person name="Wang G."/>
        </authorList>
    </citation>
    <scope>NUCLEOTIDE SEQUENCE [LARGE SCALE GENOMIC DNA]</scope>
    <source>
        <strain evidence="3 4">SB22</strain>
    </source>
</reference>
<dbReference type="GO" id="GO:0005886">
    <property type="term" value="C:plasma membrane"/>
    <property type="evidence" value="ECO:0007669"/>
    <property type="project" value="TreeGrafter"/>
</dbReference>
<dbReference type="Gene3D" id="3.40.50.620">
    <property type="entry name" value="HUPs"/>
    <property type="match status" value="1"/>
</dbReference>
<dbReference type="OrthoDB" id="9809813at2"/>
<evidence type="ECO:0000256" key="1">
    <source>
        <dbReference type="SAM" id="Phobius"/>
    </source>
</evidence>
<keyword evidence="1" id="KW-1133">Transmembrane helix</keyword>
<sequence length="264" mass="29054">MSFVLSKLFWGLAKPGNVLAILLVLGQALQVTRRPRARRAGRWIAGFAVLVVVLVTLLPIGQLTLRPLEDRFPQPAAPVKVDGVILLGGSVQTEMTADRGQPLLNGSAERITEFVRLSRLYPDARLVFTGGSGVIFAGDLREADVIAEILDGMGFDLSRITFERESRNTYENAILTKAMVHPASGETWLLVTSAVHMPRSVGIFRNAGWPVVAWPVDYRSTTKLVWSPDLLAGLDALNEAMREWFGLLAYWVMGRTDSLFPAPK</sequence>
<dbReference type="PANTHER" id="PTHR30336">
    <property type="entry name" value="INNER MEMBRANE PROTEIN, PROBABLE PERMEASE"/>
    <property type="match status" value="1"/>
</dbReference>
<dbReference type="PATRIC" id="fig|1385369.3.peg.990"/>
<dbReference type="GO" id="GO:0043164">
    <property type="term" value="P:Gram-negative-bacterium-type cell wall biogenesis"/>
    <property type="evidence" value="ECO:0007669"/>
    <property type="project" value="TreeGrafter"/>
</dbReference>
<dbReference type="InterPro" id="IPR014729">
    <property type="entry name" value="Rossmann-like_a/b/a_fold"/>
</dbReference>
<name>W9H8A0_9PROT</name>
<evidence type="ECO:0000313" key="4">
    <source>
        <dbReference type="Proteomes" id="UP000019486"/>
    </source>
</evidence>
<keyword evidence="4" id="KW-1185">Reference proteome</keyword>
<keyword evidence="1" id="KW-0812">Transmembrane</keyword>
<dbReference type="GO" id="GO:0000270">
    <property type="term" value="P:peptidoglycan metabolic process"/>
    <property type="evidence" value="ECO:0007669"/>
    <property type="project" value="TreeGrafter"/>
</dbReference>
<dbReference type="Pfam" id="PF02698">
    <property type="entry name" value="DUF218"/>
    <property type="match status" value="1"/>
</dbReference>
<protein>
    <recommendedName>
        <fullName evidence="2">DUF218 domain-containing protein</fullName>
    </recommendedName>
</protein>
<dbReference type="PANTHER" id="PTHR30336:SF4">
    <property type="entry name" value="ENVELOPE BIOGENESIS FACTOR ELYC"/>
    <property type="match status" value="1"/>
</dbReference>
<dbReference type="RefSeq" id="WP_037447511.1">
    <property type="nucleotide sequence ID" value="NZ_AVFL01000002.1"/>
</dbReference>
<feature type="transmembrane region" description="Helical" evidence="1">
    <location>
        <begin position="43"/>
        <end position="65"/>
    </location>
</feature>
<dbReference type="CDD" id="cd06259">
    <property type="entry name" value="YdcF-like"/>
    <property type="match status" value="1"/>
</dbReference>
<dbReference type="InterPro" id="IPR051599">
    <property type="entry name" value="Cell_Envelope_Assoc"/>
</dbReference>
<comment type="caution">
    <text evidence="3">The sequence shown here is derived from an EMBL/GenBank/DDBJ whole genome shotgun (WGS) entry which is preliminary data.</text>
</comment>
<dbReference type="AlphaFoldDB" id="W9H8A0"/>
<organism evidence="3 4">
    <name type="scientific">Skermanella stibiiresistens SB22</name>
    <dbReference type="NCBI Taxonomy" id="1385369"/>
    <lineage>
        <taxon>Bacteria</taxon>
        <taxon>Pseudomonadati</taxon>
        <taxon>Pseudomonadota</taxon>
        <taxon>Alphaproteobacteria</taxon>
        <taxon>Rhodospirillales</taxon>
        <taxon>Azospirillaceae</taxon>
        <taxon>Skermanella</taxon>
    </lineage>
</organism>
<proteinExistence type="predicted"/>
<dbReference type="EMBL" id="AVFL01000002">
    <property type="protein sequence ID" value="EWY42244.1"/>
    <property type="molecule type" value="Genomic_DNA"/>
</dbReference>
<evidence type="ECO:0000313" key="3">
    <source>
        <dbReference type="EMBL" id="EWY42244.1"/>
    </source>
</evidence>
<keyword evidence="1" id="KW-0472">Membrane</keyword>
<accession>W9H8A0</accession>
<feature type="domain" description="DUF218" evidence="2">
    <location>
        <begin position="82"/>
        <end position="246"/>
    </location>
</feature>
<dbReference type="InterPro" id="IPR003848">
    <property type="entry name" value="DUF218"/>
</dbReference>
<gene>
    <name evidence="3" type="ORF">N825_20345</name>
</gene>